<dbReference type="GO" id="GO:0016787">
    <property type="term" value="F:hydrolase activity"/>
    <property type="evidence" value="ECO:0007669"/>
    <property type="project" value="UniProtKB-KW"/>
</dbReference>
<keyword evidence="3 4" id="KW-0326">Glycosidase</keyword>
<evidence type="ECO:0000256" key="3">
    <source>
        <dbReference type="ARBA" id="ARBA00023295"/>
    </source>
</evidence>
<keyword evidence="6" id="KW-1185">Reference proteome</keyword>
<evidence type="ECO:0000256" key="4">
    <source>
        <dbReference type="RuleBase" id="RU361187"/>
    </source>
</evidence>
<dbReference type="Gene3D" id="2.60.120.200">
    <property type="match status" value="1"/>
</dbReference>
<protein>
    <submittedName>
        <fullName evidence="5">Glycoside hydrolase family 43 protein</fullName>
    </submittedName>
</protein>
<evidence type="ECO:0000313" key="5">
    <source>
        <dbReference type="EMBL" id="GAA4488202.1"/>
    </source>
</evidence>
<dbReference type="EMBL" id="BAABGP010000018">
    <property type="protein sequence ID" value="GAA4488202.1"/>
    <property type="molecule type" value="Genomic_DNA"/>
</dbReference>
<evidence type="ECO:0000256" key="2">
    <source>
        <dbReference type="ARBA" id="ARBA00022801"/>
    </source>
</evidence>
<proteinExistence type="inferred from homology"/>
<comment type="caution">
    <text evidence="5">The sequence shown here is derived from an EMBL/GenBank/DDBJ whole genome shotgun (WGS) entry which is preliminary data.</text>
</comment>
<dbReference type="CDD" id="cd18617">
    <property type="entry name" value="GH43_XynB-like"/>
    <property type="match status" value="1"/>
</dbReference>
<dbReference type="InterPro" id="IPR006710">
    <property type="entry name" value="Glyco_hydro_43"/>
</dbReference>
<dbReference type="InterPro" id="IPR051795">
    <property type="entry name" value="Glycosyl_Hydrlase_43"/>
</dbReference>
<keyword evidence="2 4" id="KW-0378">Hydrolase</keyword>
<dbReference type="PANTHER" id="PTHR42812:SF12">
    <property type="entry name" value="BETA-XYLOSIDASE-RELATED"/>
    <property type="match status" value="1"/>
</dbReference>
<dbReference type="InterPro" id="IPR013320">
    <property type="entry name" value="ConA-like_dom_sf"/>
</dbReference>
<dbReference type="Pfam" id="PF04616">
    <property type="entry name" value="Glyco_hydro_43"/>
    <property type="match status" value="1"/>
</dbReference>
<gene>
    <name evidence="5" type="ORF">GCM10023171_27280</name>
</gene>
<dbReference type="SUPFAM" id="SSF49899">
    <property type="entry name" value="Concanavalin A-like lectins/glucanases"/>
    <property type="match status" value="1"/>
</dbReference>
<dbReference type="Gene3D" id="2.115.10.20">
    <property type="entry name" value="Glycosyl hydrolase domain, family 43"/>
    <property type="match status" value="1"/>
</dbReference>
<dbReference type="InterPro" id="IPR023296">
    <property type="entry name" value="Glyco_hydro_beta-prop_sf"/>
</dbReference>
<accession>A0ABP8PMC2</accession>
<dbReference type="PANTHER" id="PTHR42812">
    <property type="entry name" value="BETA-XYLOSIDASE"/>
    <property type="match status" value="1"/>
</dbReference>
<reference evidence="6" key="1">
    <citation type="journal article" date="2019" name="Int. J. Syst. Evol. Microbiol.">
        <title>The Global Catalogue of Microorganisms (GCM) 10K type strain sequencing project: providing services to taxonomists for standard genome sequencing and annotation.</title>
        <authorList>
            <consortium name="The Broad Institute Genomics Platform"/>
            <consortium name="The Broad Institute Genome Sequencing Center for Infectious Disease"/>
            <person name="Wu L."/>
            <person name="Ma J."/>
        </authorList>
    </citation>
    <scope>NUCLEOTIDE SEQUENCE [LARGE SCALE GENOMIC DNA]</scope>
    <source>
        <strain evidence="6">JCM 17839</strain>
    </source>
</reference>
<dbReference type="RefSeq" id="WP_345187854.1">
    <property type="nucleotide sequence ID" value="NZ_BAABGP010000018.1"/>
</dbReference>
<dbReference type="SUPFAM" id="SSF75005">
    <property type="entry name" value="Arabinanase/levansucrase/invertase"/>
    <property type="match status" value="1"/>
</dbReference>
<sequence>MTDPVPPTGTAGLRDDVVSARSVSGAEHPIVPGFHPDPTICRVGEEYYLAHSSFEYTPGVPLRRSTDLVTWTLAGHALEGDPHLRGGDANAGGGVYAPTLRHHDGRFWMITTNVSGAPGQLVTSAPAIEGPWAPSTLIAGVDGIDPDLCWDDDGVCRLTFSSNMASAPGIAQARVDLEAGRLLDEPRTVSRGSGLAYPEGPHVFRRGAHWYLLYAEGGTERGHAISVARASSPDGPFEPHPQNPIFSRRSTVFPVQNTGHADIVELADGSWAMVYLGVRPRGATPMFHVNGRETFLAGVDWEDDWPAVVPDRFRFPVPRTGFADEFDGPLDARWISPGLAPAEFARPTGAGVRILPAEAPNGAPSLLAARTTDAHWRFAAHTTASDAAAVRVRMDERHWAEVALVDGRAEARIRIGELSHAVADARPLAGGSRGLIVESRRATTGGPDDLVLAIADEDGERELARWDGRYLSTEVAGGFVGRTVGIRATTTEVLFTRAEYAPVEAQSRSQKED</sequence>
<name>A0ABP8PMC2_9MICO</name>
<comment type="similarity">
    <text evidence="1 4">Belongs to the glycosyl hydrolase 43 family.</text>
</comment>
<evidence type="ECO:0000256" key="1">
    <source>
        <dbReference type="ARBA" id="ARBA00009865"/>
    </source>
</evidence>
<evidence type="ECO:0000313" key="6">
    <source>
        <dbReference type="Proteomes" id="UP001500731"/>
    </source>
</evidence>
<dbReference type="Proteomes" id="UP001500731">
    <property type="component" value="Unassembled WGS sequence"/>
</dbReference>
<organism evidence="5 6">
    <name type="scientific">Microbacterium panaciterrae</name>
    <dbReference type="NCBI Taxonomy" id="985759"/>
    <lineage>
        <taxon>Bacteria</taxon>
        <taxon>Bacillati</taxon>
        <taxon>Actinomycetota</taxon>
        <taxon>Actinomycetes</taxon>
        <taxon>Micrococcales</taxon>
        <taxon>Microbacteriaceae</taxon>
        <taxon>Microbacterium</taxon>
    </lineage>
</organism>